<proteinExistence type="predicted"/>
<evidence type="ECO:0000313" key="1">
    <source>
        <dbReference type="EMBL" id="WVZ04926.1"/>
    </source>
</evidence>
<dbReference type="Proteomes" id="UP001374535">
    <property type="component" value="Chromosome 6"/>
</dbReference>
<keyword evidence="2" id="KW-1185">Reference proteome</keyword>
<sequence>MPSFGLLNTVTDTKLFCCLHPSQSMQSFPNSNQVRLQFGSKNLFVTYSSFLLRLNVNFIPLLLNVGATEGRQSGGDTSLSEVTLVWIVSQYFVSVCCYSLLPLHFIQQNTVMAQQEEGWPLGLRFLNSRLGLVRNGSGSASFSTVLTASHTPSTDSSSDLDTESTGSFFRDNSITLGSLIGISSFLELSGRSTRGRMVEPSKDSKRIHKLKPWLFSLCSRLSTDAVSGNDAPSLGHYLEAERRAASTYRRNHCPTTYGPNVFSPTQDSTSLLVVSQTDHWPSASLGDDDGH</sequence>
<name>A0AAQ3N9S6_VIGMU</name>
<reference evidence="1 2" key="1">
    <citation type="journal article" date="2023" name="Life. Sci Alliance">
        <title>Evolutionary insights into 3D genome organization and epigenetic landscape of Vigna mungo.</title>
        <authorList>
            <person name="Junaid A."/>
            <person name="Singh B."/>
            <person name="Bhatia S."/>
        </authorList>
    </citation>
    <scope>NUCLEOTIDE SEQUENCE [LARGE SCALE GENOMIC DNA]</scope>
    <source>
        <strain evidence="1">Urdbean</strain>
    </source>
</reference>
<dbReference type="AlphaFoldDB" id="A0AAQ3N9S6"/>
<accession>A0AAQ3N9S6</accession>
<evidence type="ECO:0000313" key="2">
    <source>
        <dbReference type="Proteomes" id="UP001374535"/>
    </source>
</evidence>
<dbReference type="InterPro" id="IPR040344">
    <property type="entry name" value="At3g17950-like"/>
</dbReference>
<dbReference type="PANTHER" id="PTHR33544:SF3">
    <property type="entry name" value="60S RIBOSOMAL PROTEIN L36"/>
    <property type="match status" value="1"/>
</dbReference>
<dbReference type="PANTHER" id="PTHR33544">
    <property type="entry name" value="DUF4005 DOMAIN-CONTAINING PROTEIN-RELATED"/>
    <property type="match status" value="1"/>
</dbReference>
<gene>
    <name evidence="1" type="ORF">V8G54_018272</name>
</gene>
<organism evidence="1 2">
    <name type="scientific">Vigna mungo</name>
    <name type="common">Black gram</name>
    <name type="synonym">Phaseolus mungo</name>
    <dbReference type="NCBI Taxonomy" id="3915"/>
    <lineage>
        <taxon>Eukaryota</taxon>
        <taxon>Viridiplantae</taxon>
        <taxon>Streptophyta</taxon>
        <taxon>Embryophyta</taxon>
        <taxon>Tracheophyta</taxon>
        <taxon>Spermatophyta</taxon>
        <taxon>Magnoliopsida</taxon>
        <taxon>eudicotyledons</taxon>
        <taxon>Gunneridae</taxon>
        <taxon>Pentapetalae</taxon>
        <taxon>rosids</taxon>
        <taxon>fabids</taxon>
        <taxon>Fabales</taxon>
        <taxon>Fabaceae</taxon>
        <taxon>Papilionoideae</taxon>
        <taxon>50 kb inversion clade</taxon>
        <taxon>NPAAA clade</taxon>
        <taxon>indigoferoid/millettioid clade</taxon>
        <taxon>Phaseoleae</taxon>
        <taxon>Vigna</taxon>
    </lineage>
</organism>
<dbReference type="EMBL" id="CP144695">
    <property type="protein sequence ID" value="WVZ04926.1"/>
    <property type="molecule type" value="Genomic_DNA"/>
</dbReference>
<protein>
    <submittedName>
        <fullName evidence="1">Uncharacterized protein</fullName>
    </submittedName>
</protein>